<dbReference type="EMBL" id="BNDX01000008">
    <property type="protein sequence ID" value="GHI30510.1"/>
    <property type="molecule type" value="Genomic_DNA"/>
</dbReference>
<proteinExistence type="predicted"/>
<reference evidence="2" key="1">
    <citation type="submission" date="2024-05" db="EMBL/GenBank/DDBJ databases">
        <title>Whole genome shotgun sequence of Streptomyces daghestanicus NBRC 12762.</title>
        <authorList>
            <person name="Komaki H."/>
            <person name="Tamura T."/>
        </authorList>
    </citation>
    <scope>NUCLEOTIDE SEQUENCE</scope>
    <source>
        <strain evidence="2">NBRC 12762</strain>
    </source>
</reference>
<organism evidence="2 3">
    <name type="scientific">Streptomyces daghestanicus</name>
    <dbReference type="NCBI Taxonomy" id="66885"/>
    <lineage>
        <taxon>Bacteria</taxon>
        <taxon>Bacillati</taxon>
        <taxon>Actinomycetota</taxon>
        <taxon>Actinomycetes</taxon>
        <taxon>Kitasatosporales</taxon>
        <taxon>Streptomycetaceae</taxon>
        <taxon>Streptomyces</taxon>
    </lineage>
</organism>
<sequence>MHAPLMRERAAPSREFLQLQTSLLEPYGVAAASQGGQRQGGDDSQTERGGAPPSRCPTSS</sequence>
<evidence type="ECO:0000256" key="1">
    <source>
        <dbReference type="SAM" id="MobiDB-lite"/>
    </source>
</evidence>
<evidence type="ECO:0000313" key="3">
    <source>
        <dbReference type="Proteomes" id="UP001052655"/>
    </source>
</evidence>
<keyword evidence="3" id="KW-1185">Reference proteome</keyword>
<name>A0ABQ3PZR0_9ACTN</name>
<feature type="region of interest" description="Disordered" evidence="1">
    <location>
        <begin position="28"/>
        <end position="60"/>
    </location>
</feature>
<accession>A0ABQ3PZR0</accession>
<evidence type="ECO:0000313" key="2">
    <source>
        <dbReference type="EMBL" id="GHI30510.1"/>
    </source>
</evidence>
<gene>
    <name evidence="2" type="ORF">Sdagh_22400</name>
</gene>
<protein>
    <submittedName>
        <fullName evidence="2">Uncharacterized protein</fullName>
    </submittedName>
</protein>
<dbReference type="Proteomes" id="UP001052655">
    <property type="component" value="Unassembled WGS sequence"/>
</dbReference>
<comment type="caution">
    <text evidence="2">The sequence shown here is derived from an EMBL/GenBank/DDBJ whole genome shotgun (WGS) entry which is preliminary data.</text>
</comment>